<dbReference type="PANTHER" id="PTHR12526:SF638">
    <property type="entry name" value="SPORE COAT PROTEIN SA"/>
    <property type="match status" value="1"/>
</dbReference>
<sequence length="377" mass="41813">MKVLQLLPALNSGGVERGTLEIAKALIEAGHESYVMSAGGRLVEQLEREGSTHITRPIHRKSLTSLLQILPLRRLLRELKPDIVHARSRIPAWIAWLALRGMDPTTRPRFITTVHGLNSVSPYSAIMTKGDAVIVVSQTVYDFVRQNYPSCPPEKLHLIYRGVDPEEFPFGYQPSNEWLAQWHSDFPELAGKTILALPGRITRLKGHETFLKLLAELLPRHPQIHGLIIGGAEAKKTKYLDELKALVAHLGLDGRVTFTGHRSDMRDALSQCNVVFALSTKPETFGRAVLETLRLGVPVIGWDVGGVGEILRAVYPEGAATPKSVGELYHNVSRLIATPAPPTQNHKFQLQCMCAETLHLYERVTSLLKATYPCTGE</sequence>
<organism evidence="3 4">
    <name type="scientific">Paraperlucidibaca baekdonensis</name>
    <dbReference type="NCBI Taxonomy" id="748120"/>
    <lineage>
        <taxon>Bacteria</taxon>
        <taxon>Pseudomonadati</taxon>
        <taxon>Pseudomonadota</taxon>
        <taxon>Gammaproteobacteria</taxon>
        <taxon>Moraxellales</taxon>
        <taxon>Moraxellaceae</taxon>
        <taxon>Paraperlucidibaca</taxon>
    </lineage>
</organism>
<evidence type="ECO:0000313" key="3">
    <source>
        <dbReference type="EMBL" id="REH40383.1"/>
    </source>
</evidence>
<dbReference type="GO" id="GO:1901135">
    <property type="term" value="P:carbohydrate derivative metabolic process"/>
    <property type="evidence" value="ECO:0007669"/>
    <property type="project" value="UniProtKB-ARBA"/>
</dbReference>
<dbReference type="Proteomes" id="UP000256774">
    <property type="component" value="Unassembled WGS sequence"/>
</dbReference>
<keyword evidence="4" id="KW-1185">Reference proteome</keyword>
<dbReference type="Pfam" id="PF00534">
    <property type="entry name" value="Glycos_transf_1"/>
    <property type="match status" value="1"/>
</dbReference>
<comment type="caution">
    <text evidence="3">The sequence shown here is derived from an EMBL/GenBank/DDBJ whole genome shotgun (WGS) entry which is preliminary data.</text>
</comment>
<evidence type="ECO:0000259" key="2">
    <source>
        <dbReference type="Pfam" id="PF13439"/>
    </source>
</evidence>
<dbReference type="RefSeq" id="WP_116207423.1">
    <property type="nucleotide sequence ID" value="NZ_QUNR01000001.1"/>
</dbReference>
<dbReference type="Pfam" id="PF13439">
    <property type="entry name" value="Glyco_transf_4"/>
    <property type="match status" value="1"/>
</dbReference>
<reference evidence="3 4" key="1">
    <citation type="submission" date="2018-08" db="EMBL/GenBank/DDBJ databases">
        <title>Genomic Encyclopedia of Type Strains, Phase IV (KMG-IV): sequencing the most valuable type-strain genomes for metagenomic binning, comparative biology and taxonomic classification.</title>
        <authorList>
            <person name="Goeker M."/>
        </authorList>
    </citation>
    <scope>NUCLEOTIDE SEQUENCE [LARGE SCALE GENOMIC DNA]</scope>
    <source>
        <strain evidence="3 4">DSM 26022</strain>
    </source>
</reference>
<dbReference type="CDD" id="cd03819">
    <property type="entry name" value="GT4_WavL-like"/>
    <property type="match status" value="1"/>
</dbReference>
<dbReference type="Gene3D" id="3.40.50.2000">
    <property type="entry name" value="Glycogen Phosphorylase B"/>
    <property type="match status" value="2"/>
</dbReference>
<feature type="domain" description="Glycosyltransferase subfamily 4-like N-terminal" evidence="2">
    <location>
        <begin position="13"/>
        <end position="166"/>
    </location>
</feature>
<feature type="domain" description="Glycosyl transferase family 1" evidence="1">
    <location>
        <begin position="190"/>
        <end position="336"/>
    </location>
</feature>
<dbReference type="PANTHER" id="PTHR12526">
    <property type="entry name" value="GLYCOSYLTRANSFERASE"/>
    <property type="match status" value="1"/>
</dbReference>
<dbReference type="SUPFAM" id="SSF53756">
    <property type="entry name" value="UDP-Glycosyltransferase/glycogen phosphorylase"/>
    <property type="match status" value="1"/>
</dbReference>
<dbReference type="InterPro" id="IPR028098">
    <property type="entry name" value="Glyco_trans_4-like_N"/>
</dbReference>
<proteinExistence type="predicted"/>
<evidence type="ECO:0000313" key="4">
    <source>
        <dbReference type="Proteomes" id="UP000256774"/>
    </source>
</evidence>
<keyword evidence="3" id="KW-0808">Transferase</keyword>
<gene>
    <name evidence="3" type="ORF">DFR26_0584</name>
</gene>
<protein>
    <submittedName>
        <fullName evidence="3">Glycosyltransferase involved in cell wall biosynthesis</fullName>
    </submittedName>
</protein>
<dbReference type="GO" id="GO:0016757">
    <property type="term" value="F:glycosyltransferase activity"/>
    <property type="evidence" value="ECO:0007669"/>
    <property type="project" value="InterPro"/>
</dbReference>
<evidence type="ECO:0000259" key="1">
    <source>
        <dbReference type="Pfam" id="PF00534"/>
    </source>
</evidence>
<dbReference type="InterPro" id="IPR001296">
    <property type="entry name" value="Glyco_trans_1"/>
</dbReference>
<accession>A0A3E0H9S8</accession>
<dbReference type="EMBL" id="QUNR01000001">
    <property type="protein sequence ID" value="REH40383.1"/>
    <property type="molecule type" value="Genomic_DNA"/>
</dbReference>
<name>A0A3E0H9S8_9GAMM</name>
<dbReference type="OrthoDB" id="8523124at2"/>
<dbReference type="AlphaFoldDB" id="A0A3E0H9S8"/>